<protein>
    <submittedName>
        <fullName evidence="1">RCG41128</fullName>
    </submittedName>
</protein>
<sequence>MRNMQTAIPSVSGLPYPWRVKGFALFCGLNTLTTVFLLCSP</sequence>
<dbReference type="EMBL" id="CH474052">
    <property type="protein sequence ID" value="EDL92867.1"/>
    <property type="molecule type" value="Genomic_DNA"/>
</dbReference>
<reference evidence="1 2" key="1">
    <citation type="submission" date="2005-09" db="EMBL/GenBank/DDBJ databases">
        <authorList>
            <person name="Mural R.J."/>
            <person name="Li P.W."/>
            <person name="Adams M.D."/>
            <person name="Amanatides P.G."/>
            <person name="Baden-Tillson H."/>
            <person name="Barnstead M."/>
            <person name="Chin S.H."/>
            <person name="Dew I."/>
            <person name="Evans C.A."/>
            <person name="Ferriera S."/>
            <person name="Flanigan M."/>
            <person name="Fosler C."/>
            <person name="Glodek A."/>
            <person name="Gu Z."/>
            <person name="Holt R.A."/>
            <person name="Jennings D."/>
            <person name="Kraft C.L."/>
            <person name="Lu F."/>
            <person name="Nguyen T."/>
            <person name="Nusskern D.R."/>
            <person name="Pfannkoch C.M."/>
            <person name="Sitter C."/>
            <person name="Sutton G.G."/>
            <person name="Venter J.C."/>
            <person name="Wang Z."/>
            <person name="Woodage T."/>
            <person name="Zheng X.H."/>
            <person name="Zhong F."/>
        </authorList>
    </citation>
    <scope>NUCLEOTIDE SEQUENCE [LARGE SCALE GENOMIC DNA]</scope>
    <source>
        <strain>BN</strain>
        <strain evidence="2">Sprague-Dawley</strain>
    </source>
</reference>
<name>A6KIL3_RAT</name>
<gene>
    <name evidence="1" type="ORF">rCG_41128</name>
</gene>
<evidence type="ECO:0000313" key="2">
    <source>
        <dbReference type="Proteomes" id="UP000234681"/>
    </source>
</evidence>
<dbReference type="AlphaFoldDB" id="A6KIL3"/>
<proteinExistence type="predicted"/>
<organism evidence="1 2">
    <name type="scientific">Rattus norvegicus</name>
    <name type="common">Rat</name>
    <dbReference type="NCBI Taxonomy" id="10116"/>
    <lineage>
        <taxon>Eukaryota</taxon>
        <taxon>Metazoa</taxon>
        <taxon>Chordata</taxon>
        <taxon>Craniata</taxon>
        <taxon>Vertebrata</taxon>
        <taxon>Euteleostomi</taxon>
        <taxon>Mammalia</taxon>
        <taxon>Eutheria</taxon>
        <taxon>Euarchontoglires</taxon>
        <taxon>Glires</taxon>
        <taxon>Rodentia</taxon>
        <taxon>Myomorpha</taxon>
        <taxon>Muroidea</taxon>
        <taxon>Muridae</taxon>
        <taxon>Murinae</taxon>
        <taxon>Rattus</taxon>
    </lineage>
</organism>
<dbReference type="Proteomes" id="UP000234681">
    <property type="component" value="Chromosome 1"/>
</dbReference>
<accession>A6KIL3</accession>
<feature type="non-terminal residue" evidence="1">
    <location>
        <position position="41"/>
    </location>
</feature>
<evidence type="ECO:0000313" key="1">
    <source>
        <dbReference type="EMBL" id="EDL92867.1"/>
    </source>
</evidence>